<evidence type="ECO:0000256" key="1">
    <source>
        <dbReference type="ARBA" id="ARBA00022472"/>
    </source>
</evidence>
<dbReference type="PANTHER" id="PTHR30265:SF2">
    <property type="entry name" value="TRANSCRIPTION TERMINATION_ANTITERMINATION PROTEIN NUSG"/>
    <property type="match status" value="1"/>
</dbReference>
<evidence type="ECO:0000313" key="9">
    <source>
        <dbReference type="Proteomes" id="UP000018735"/>
    </source>
</evidence>
<dbReference type="InterPro" id="IPR014722">
    <property type="entry name" value="Rib_uL2_dom2"/>
</dbReference>
<evidence type="ECO:0000259" key="7">
    <source>
        <dbReference type="SMART" id="SM00738"/>
    </source>
</evidence>
<dbReference type="Proteomes" id="UP000018735">
    <property type="component" value="Chromosome"/>
</dbReference>
<dbReference type="GO" id="GO:0032784">
    <property type="term" value="P:regulation of DNA-templated transcription elongation"/>
    <property type="evidence" value="ECO:0007669"/>
    <property type="project" value="InterPro"/>
</dbReference>
<dbReference type="HOGENOM" id="CLU_067287_1_1_14"/>
<evidence type="ECO:0000256" key="4">
    <source>
        <dbReference type="ARBA" id="ARBA00023163"/>
    </source>
</evidence>
<dbReference type="GO" id="GO:0006354">
    <property type="term" value="P:DNA-templated transcription elongation"/>
    <property type="evidence" value="ECO:0007669"/>
    <property type="project" value="UniProtKB-UniRule"/>
</dbReference>
<gene>
    <name evidence="5 8" type="primary">nusG</name>
    <name evidence="8" type="ORF">GCW_03630</name>
</gene>
<dbReference type="InterPro" id="IPR047050">
    <property type="entry name" value="NGN"/>
</dbReference>
<dbReference type="GO" id="GO:0005829">
    <property type="term" value="C:cytosol"/>
    <property type="evidence" value="ECO:0007669"/>
    <property type="project" value="TreeGrafter"/>
</dbReference>
<name>A0A0F6CLC9_MYCGL</name>
<dbReference type="Pfam" id="PF02357">
    <property type="entry name" value="NusG"/>
    <property type="match status" value="1"/>
</dbReference>
<evidence type="ECO:0000313" key="8">
    <source>
        <dbReference type="EMBL" id="AHB99901.1"/>
    </source>
</evidence>
<dbReference type="RefSeq" id="WP_011883428.1">
    <property type="nucleotide sequence ID" value="NC_023030.2"/>
</dbReference>
<sequence length="267" mass="30114">MSKKSTAQWYIATTTNGNEDSVIKTLKAKVRALHFEDQILDCKVIKFRSVEETIFDSNNPTHNIPSTMRNSTYIKWVTIDNGVYKKYKITDTNKYPGYIYIKMEMNEAAWFAVRNTVNITGIVGSSGKGAKPIPISSSEELDLLNGESFDQNYRIVITPNAIIEMDRNLFNERGELILDENTAKTIVHKKKSDSADKYGDMSTEKEQVDEAIELKVGHMVDINSGDYSGLSGQISRIIDNDEYIVDVQILGKLVSVKLNKKQLKLSV</sequence>
<dbReference type="EMBL" id="CP006916">
    <property type="protein sequence ID" value="AHB99901.1"/>
    <property type="molecule type" value="Genomic_DNA"/>
</dbReference>
<keyword evidence="3 5" id="KW-0805">Transcription regulation</keyword>
<dbReference type="Gene3D" id="2.30.30.30">
    <property type="match status" value="1"/>
</dbReference>
<keyword evidence="4 5" id="KW-0804">Transcription</keyword>
<dbReference type="SUPFAM" id="SSF82679">
    <property type="entry name" value="N-utilization substance G protein NusG, N-terminal domain"/>
    <property type="match status" value="1"/>
</dbReference>
<feature type="domain" description="NusG-like N-terminal" evidence="7">
    <location>
        <begin position="6"/>
        <end position="147"/>
    </location>
</feature>
<dbReference type="InterPro" id="IPR043425">
    <property type="entry name" value="NusG-like"/>
</dbReference>
<evidence type="ECO:0000256" key="3">
    <source>
        <dbReference type="ARBA" id="ARBA00023015"/>
    </source>
</evidence>
<organism evidence="8 9">
    <name type="scientific">Mycoplasmoides gallisepticum S6</name>
    <dbReference type="NCBI Taxonomy" id="1006581"/>
    <lineage>
        <taxon>Bacteria</taxon>
        <taxon>Bacillati</taxon>
        <taxon>Mycoplasmatota</taxon>
        <taxon>Mycoplasmoidales</taxon>
        <taxon>Mycoplasmoidaceae</taxon>
        <taxon>Mycoplasmoides</taxon>
    </lineage>
</organism>
<evidence type="ECO:0000256" key="6">
    <source>
        <dbReference type="NCBIfam" id="TIGR01956"/>
    </source>
</evidence>
<keyword evidence="2 5" id="KW-0889">Transcription antitermination</keyword>
<accession>A0A0F6CLC9</accession>
<dbReference type="InterPro" id="IPR010216">
    <property type="entry name" value="Transcrpt_antiterm_NusG_myco"/>
</dbReference>
<dbReference type="NCBIfam" id="TIGR01956">
    <property type="entry name" value="NusG_myco"/>
    <property type="match status" value="1"/>
</dbReference>
<dbReference type="HAMAP" id="MF_00948">
    <property type="entry name" value="NusG"/>
    <property type="match status" value="1"/>
</dbReference>
<dbReference type="GO" id="GO:0031564">
    <property type="term" value="P:transcription antitermination"/>
    <property type="evidence" value="ECO:0007669"/>
    <property type="project" value="UniProtKB-UniRule"/>
</dbReference>
<dbReference type="InterPro" id="IPR036735">
    <property type="entry name" value="NGN_dom_sf"/>
</dbReference>
<dbReference type="CDD" id="cd09891">
    <property type="entry name" value="NGN_Bact_1"/>
    <property type="match status" value="1"/>
</dbReference>
<reference evidence="8 9" key="1">
    <citation type="journal article" date="2011" name="PLoS ONE">
        <title>Core proteome of the minimal cell: comparative proteomics of three mollicute species.</title>
        <authorList>
            <person name="Fisunov G.Y."/>
            <person name="Alexeev D.G."/>
            <person name="Bazaleev N.A."/>
            <person name="Ladygina V.G."/>
            <person name="Galyamina M.A."/>
            <person name="Kondratov I.G."/>
            <person name="Zhukova N.A."/>
            <person name="Serebryakova M.V."/>
            <person name="Demina I.A."/>
            <person name="Govorun V.M."/>
        </authorList>
    </citation>
    <scope>NUCLEOTIDE SEQUENCE [LARGE SCALE GENOMIC DNA]</scope>
    <source>
        <strain evidence="8 9">S6</strain>
    </source>
</reference>
<keyword evidence="1 5" id="KW-0806">Transcription termination</keyword>
<dbReference type="eggNOG" id="COG0250">
    <property type="taxonomic scope" value="Bacteria"/>
</dbReference>
<dbReference type="SMART" id="SM00738">
    <property type="entry name" value="NGN"/>
    <property type="match status" value="1"/>
</dbReference>
<protein>
    <recommendedName>
        <fullName evidence="5 6">Transcription termination/antitermination protein NusG</fullName>
    </recommendedName>
</protein>
<evidence type="ECO:0000256" key="2">
    <source>
        <dbReference type="ARBA" id="ARBA00022814"/>
    </source>
</evidence>
<dbReference type="SUPFAM" id="SSF50104">
    <property type="entry name" value="Translation proteins SH3-like domain"/>
    <property type="match status" value="1"/>
</dbReference>
<proteinExistence type="inferred from homology"/>
<evidence type="ECO:0000256" key="5">
    <source>
        <dbReference type="HAMAP-Rule" id="MF_00948"/>
    </source>
</evidence>
<dbReference type="AlphaFoldDB" id="A0A0F6CLC9"/>
<dbReference type="KEGG" id="mgz:GCW_03630"/>
<dbReference type="Gene3D" id="3.30.70.940">
    <property type="entry name" value="NusG, N-terminal domain"/>
    <property type="match status" value="1"/>
</dbReference>
<dbReference type="InterPro" id="IPR006645">
    <property type="entry name" value="NGN-like_dom"/>
</dbReference>
<comment type="similarity">
    <text evidence="5">Belongs to the NusG family.</text>
</comment>
<dbReference type="PANTHER" id="PTHR30265">
    <property type="entry name" value="RHO-INTERACTING TRANSCRIPTION TERMINATION FACTOR NUSG"/>
    <property type="match status" value="1"/>
</dbReference>
<dbReference type="GO" id="GO:0006353">
    <property type="term" value="P:DNA-templated transcription termination"/>
    <property type="evidence" value="ECO:0007669"/>
    <property type="project" value="UniProtKB-UniRule"/>
</dbReference>
<dbReference type="InterPro" id="IPR008991">
    <property type="entry name" value="Translation_prot_SH3-like_sf"/>
</dbReference>
<comment type="function">
    <text evidence="5">Participates in transcription elongation, termination and antitermination.</text>
</comment>
<dbReference type="InterPro" id="IPR001062">
    <property type="entry name" value="Transcrpt_antiterm_NusG"/>
</dbReference>